<accession>A0A1G8NTH0</accession>
<evidence type="ECO:0000259" key="2">
    <source>
        <dbReference type="Pfam" id="PF01648"/>
    </source>
</evidence>
<sequence length="190" mass="22262">MIYLLRLLEEEKKSPEELKDLKKRLISFGLQREYGLPIKDVEASSTGSLYLRNHEEIHLSTTQTKGLLGVSLSSCPVGIDAEYRRPRDLFVEKRILGEKEDYWYQRMQNKDEALLKYFTLKEAYGKALGTGLSYDFRNTGFYFGENGIESDLKEAQFYFLDYCEEFIISVCFLCRKRRLNSLEIVKFILS</sequence>
<dbReference type="Pfam" id="PF01648">
    <property type="entry name" value="ACPS"/>
    <property type="match status" value="1"/>
</dbReference>
<protein>
    <submittedName>
        <fullName evidence="3">4'-phosphopantetheinyl transferase superfamily protein</fullName>
    </submittedName>
</protein>
<dbReference type="InterPro" id="IPR008278">
    <property type="entry name" value="4-PPantetheinyl_Trfase_dom"/>
</dbReference>
<dbReference type="AlphaFoldDB" id="A0A1G8NTH0"/>
<reference evidence="3 4" key="1">
    <citation type="submission" date="2016-10" db="EMBL/GenBank/DDBJ databases">
        <authorList>
            <person name="de Groot N.N."/>
        </authorList>
    </citation>
    <scope>NUCLEOTIDE SEQUENCE [LARGE SCALE GENOMIC DNA]</scope>
    <source>
        <strain evidence="3 4">CGMCC 1.5058</strain>
    </source>
</reference>
<evidence type="ECO:0000313" key="4">
    <source>
        <dbReference type="Proteomes" id="UP000183255"/>
    </source>
</evidence>
<dbReference type="Gene3D" id="3.90.470.20">
    <property type="entry name" value="4'-phosphopantetheinyl transferase domain"/>
    <property type="match status" value="2"/>
</dbReference>
<dbReference type="Proteomes" id="UP000183255">
    <property type="component" value="Unassembled WGS sequence"/>
</dbReference>
<gene>
    <name evidence="3" type="ORF">SAMN05421804_104301</name>
</gene>
<evidence type="ECO:0000256" key="1">
    <source>
        <dbReference type="ARBA" id="ARBA00022679"/>
    </source>
</evidence>
<organism evidence="3 4">
    <name type="scientific">Proteiniclasticum ruminis</name>
    <dbReference type="NCBI Taxonomy" id="398199"/>
    <lineage>
        <taxon>Bacteria</taxon>
        <taxon>Bacillati</taxon>
        <taxon>Bacillota</taxon>
        <taxon>Clostridia</taxon>
        <taxon>Eubacteriales</taxon>
        <taxon>Clostridiaceae</taxon>
        <taxon>Proteiniclasticum</taxon>
    </lineage>
</organism>
<dbReference type="SUPFAM" id="SSF56214">
    <property type="entry name" value="4'-phosphopantetheinyl transferase"/>
    <property type="match status" value="1"/>
</dbReference>
<evidence type="ECO:0000313" key="3">
    <source>
        <dbReference type="EMBL" id="SDI83581.1"/>
    </source>
</evidence>
<keyword evidence="1 3" id="KW-0808">Transferase</keyword>
<feature type="domain" description="4'-phosphopantetheinyl transferase" evidence="2">
    <location>
        <begin position="76"/>
        <end position="143"/>
    </location>
</feature>
<name>A0A1G8NTH0_9CLOT</name>
<dbReference type="GO" id="GO:0008897">
    <property type="term" value="F:holo-[acyl-carrier-protein] synthase activity"/>
    <property type="evidence" value="ECO:0007669"/>
    <property type="project" value="InterPro"/>
</dbReference>
<dbReference type="GO" id="GO:0000287">
    <property type="term" value="F:magnesium ion binding"/>
    <property type="evidence" value="ECO:0007669"/>
    <property type="project" value="InterPro"/>
</dbReference>
<dbReference type="EMBL" id="FNDZ01000004">
    <property type="protein sequence ID" value="SDI83581.1"/>
    <property type="molecule type" value="Genomic_DNA"/>
</dbReference>
<proteinExistence type="predicted"/>
<dbReference type="RefSeq" id="WP_031575633.1">
    <property type="nucleotide sequence ID" value="NZ_FNDZ01000004.1"/>
</dbReference>
<dbReference type="InterPro" id="IPR037143">
    <property type="entry name" value="4-PPantetheinyl_Trfase_dom_sf"/>
</dbReference>